<accession>A0ABT2WBL5</accession>
<dbReference type="PANTHER" id="PTHR43693:SF1">
    <property type="entry name" value="PROTEIN PHOSPHATASE CHEZ"/>
    <property type="match status" value="1"/>
</dbReference>
<evidence type="ECO:0000259" key="3">
    <source>
        <dbReference type="Pfam" id="PF04509"/>
    </source>
</evidence>
<dbReference type="Pfam" id="PF04509">
    <property type="entry name" value="CheC"/>
    <property type="match status" value="2"/>
</dbReference>
<name>A0ABT2WBL5_9BACI</name>
<dbReference type="Proteomes" id="UP001208656">
    <property type="component" value="Unassembled WGS sequence"/>
</dbReference>
<feature type="domain" description="CheC-like protein" evidence="3">
    <location>
        <begin position="11"/>
        <end position="45"/>
    </location>
</feature>
<reference evidence="4 5" key="1">
    <citation type="submission" date="2022-10" db="EMBL/GenBank/DDBJ databases">
        <title>Description of Fervidibacillus gen. nov. in the family Fervidibacillaceae fam. nov. with two species, Fervidibacillus albus sp. nov., and Fervidibacillus halotolerans sp. nov., isolated from tidal flat sediments.</title>
        <authorList>
            <person name="Kwon K.K."/>
            <person name="Yang S.-H."/>
        </authorList>
    </citation>
    <scope>NUCLEOTIDE SEQUENCE [LARGE SCALE GENOMIC DNA]</scope>
    <source>
        <strain evidence="4 5">DSM 23332</strain>
    </source>
</reference>
<protein>
    <submittedName>
        <fullName evidence="4">Chemotaxis protein CheC</fullName>
    </submittedName>
</protein>
<dbReference type="InterPro" id="IPR050992">
    <property type="entry name" value="CheZ_family_phosphatases"/>
</dbReference>
<proteinExistence type="predicted"/>
<dbReference type="RefSeq" id="WP_263060742.1">
    <property type="nucleotide sequence ID" value="NZ_JAOUSE010000002.1"/>
</dbReference>
<dbReference type="Gene3D" id="3.40.1550.10">
    <property type="entry name" value="CheC-like"/>
    <property type="match status" value="1"/>
</dbReference>
<sequence>MVNKETLNQTALDVLKEVGNIGAGNAATALSKLVKKRLQMKVPSVQVVTFNEMMEMVGGPDESVAAIFLQIEGDLKGNMFFVLPIEQASLFVRQLTGSVKFSFQEPPYSDIALSAFQEMGNIVAGSYLSALSDFLQMQVVPTVPDVGIDMFGAIISYGLLEISKESDYAIVIDTEIIESDSNHQSESLIKGHFFLMPDTDSYRYILTKLGVATK</sequence>
<keyword evidence="2" id="KW-0378">Hydrolase</keyword>
<dbReference type="SUPFAM" id="SSF103039">
    <property type="entry name" value="CheC-like"/>
    <property type="match status" value="1"/>
</dbReference>
<keyword evidence="5" id="KW-1185">Reference proteome</keyword>
<evidence type="ECO:0000256" key="2">
    <source>
        <dbReference type="ARBA" id="ARBA00022801"/>
    </source>
</evidence>
<evidence type="ECO:0000256" key="1">
    <source>
        <dbReference type="ARBA" id="ARBA00022500"/>
    </source>
</evidence>
<dbReference type="InterPro" id="IPR028976">
    <property type="entry name" value="CheC-like_sf"/>
</dbReference>
<feature type="domain" description="CheC-like protein" evidence="3">
    <location>
        <begin position="111"/>
        <end position="147"/>
    </location>
</feature>
<dbReference type="PANTHER" id="PTHR43693">
    <property type="entry name" value="PROTEIN PHOSPHATASE CHEZ"/>
    <property type="match status" value="1"/>
</dbReference>
<dbReference type="CDD" id="cd17909">
    <property type="entry name" value="CheC_ClassI"/>
    <property type="match status" value="1"/>
</dbReference>
<keyword evidence="1" id="KW-0145">Chemotaxis</keyword>
<dbReference type="InterPro" id="IPR007597">
    <property type="entry name" value="CheC"/>
</dbReference>
<organism evidence="4 5">
    <name type="scientific">Pallidibacillus thermolactis</name>
    <dbReference type="NCBI Taxonomy" id="251051"/>
    <lineage>
        <taxon>Bacteria</taxon>
        <taxon>Bacillati</taxon>
        <taxon>Bacillota</taxon>
        <taxon>Bacilli</taxon>
        <taxon>Bacillales</taxon>
        <taxon>Bacillaceae</taxon>
        <taxon>Pallidibacillus</taxon>
    </lineage>
</organism>
<comment type="caution">
    <text evidence="4">The sequence shown here is derived from an EMBL/GenBank/DDBJ whole genome shotgun (WGS) entry which is preliminary data.</text>
</comment>
<evidence type="ECO:0000313" key="4">
    <source>
        <dbReference type="EMBL" id="MCU9593070.1"/>
    </source>
</evidence>
<evidence type="ECO:0000313" key="5">
    <source>
        <dbReference type="Proteomes" id="UP001208656"/>
    </source>
</evidence>
<dbReference type="EMBL" id="JAOUSE010000002">
    <property type="protein sequence ID" value="MCU9593070.1"/>
    <property type="molecule type" value="Genomic_DNA"/>
</dbReference>
<gene>
    <name evidence="4" type="ORF">OEV82_01200</name>
</gene>